<dbReference type="AlphaFoldDB" id="A0A060SLT5"/>
<dbReference type="InterPro" id="IPR004242">
    <property type="entry name" value="Transposase_21"/>
</dbReference>
<evidence type="ECO:0000313" key="1">
    <source>
        <dbReference type="EMBL" id="CDO75335.1"/>
    </source>
</evidence>
<dbReference type="EMBL" id="CCBP010000264">
    <property type="protein sequence ID" value="CDO75335.1"/>
    <property type="molecule type" value="Genomic_DNA"/>
</dbReference>
<gene>
    <name evidence="1" type="ORF">BN946_scf184966.g3</name>
</gene>
<evidence type="ECO:0000313" key="2">
    <source>
        <dbReference type="Proteomes" id="UP000029665"/>
    </source>
</evidence>
<comment type="caution">
    <text evidence="1">The sequence shown here is derived from an EMBL/GenBank/DDBJ whole genome shotgun (WGS) entry which is preliminary data.</text>
</comment>
<dbReference type="OMA" id="THYFAMG"/>
<accession>A0A060SLT5</accession>
<dbReference type="HOGENOM" id="CLU_007337_0_2_1"/>
<dbReference type="STRING" id="5643.A0A060SLT5"/>
<organism evidence="1 2">
    <name type="scientific">Pycnoporus cinnabarinus</name>
    <name type="common">Cinnabar-red polypore</name>
    <name type="synonym">Trametes cinnabarina</name>
    <dbReference type="NCBI Taxonomy" id="5643"/>
    <lineage>
        <taxon>Eukaryota</taxon>
        <taxon>Fungi</taxon>
        <taxon>Dikarya</taxon>
        <taxon>Basidiomycota</taxon>
        <taxon>Agaricomycotina</taxon>
        <taxon>Agaricomycetes</taxon>
        <taxon>Polyporales</taxon>
        <taxon>Polyporaceae</taxon>
        <taxon>Trametes</taxon>
    </lineage>
</organism>
<name>A0A060SLT5_PYCCI</name>
<dbReference type="Proteomes" id="UP000029665">
    <property type="component" value="Unassembled WGS sequence"/>
</dbReference>
<dbReference type="OrthoDB" id="2749821at2759"/>
<protein>
    <submittedName>
        <fullName evidence="1">Uncharacterized protein</fullName>
    </submittedName>
</protein>
<sequence length="647" mass="72632">MLLEAVANGTITMQDVVLLFSIDGAQLYRNKQSDCWIYIWVVANLGPDKRYKKRFILVGGVIPGPKHPDDLDSFLYPGFFHVSALMREGLKVWNAALNSEALSRIFVALGMADGPAMATVQGTVGHHGARGCRIYCGLVGRHKPGCPHYYPALLKLLGPPIPGCEHDDILLTSIRLPSADEYQENLKLVVAADSDTQFKQLRRATGICKPSIFSGLSRIFPLPLGFPIDLMHLTGLNLPDLFMGLFRGVIKGSTRSDPKTWPCAVLQGQVWVDHGRRVERAMNFLPGFHDHLSLQVCTLHAAHYLGSTLLAESLQNLSGYCHPTSRRDPTWRLLESKELLDKAVVEFEELYYARDPDRLHIVRPAIHNLWHTPDEIVRKGTLIGCTQYLIERVIGELGADIKQPSNPYANLSQRALRRCQMNGLKIMLPYTDRNLKPPGWLPRGAIDLGDGYALLRALDGCARPLPPSELAAFNDFWLLHPELRPRAPKVRKWARLRTPREQVARSAWKETEKPLSRLRMARCVKFLHDGRTDVGEVKYYCLLGSEGQQRAVTLVSVFGPPDMQLYEDSFKMVELRTYQGAQNLLVIDAKSIKSVVGMVPDDMDMAADYTVDYEHLHVGLHYAVVEKMGFTLDAMAGVRDPEMDIDE</sequence>
<dbReference type="Pfam" id="PF02992">
    <property type="entry name" value="Transposase_21"/>
    <property type="match status" value="1"/>
</dbReference>
<proteinExistence type="predicted"/>
<reference evidence="1" key="1">
    <citation type="submission" date="2014-01" db="EMBL/GenBank/DDBJ databases">
        <title>The genome of the white-rot fungus Pycnoporus cinnabarinus: a basidiomycete model with a versatile arsenal for lignocellulosic biomass breakdown.</title>
        <authorList>
            <person name="Levasseur A."/>
            <person name="Lomascolo A."/>
            <person name="Ruiz-Duenas F.J."/>
            <person name="Uzan E."/>
            <person name="Piumi F."/>
            <person name="Kues U."/>
            <person name="Ram A.F.J."/>
            <person name="Murat C."/>
            <person name="Haon M."/>
            <person name="Benoit I."/>
            <person name="Arfi Y."/>
            <person name="Chevret D."/>
            <person name="Drula E."/>
            <person name="Kwon M.J."/>
            <person name="Gouret P."/>
            <person name="Lesage-Meessen L."/>
            <person name="Lombard V."/>
            <person name="Mariette J."/>
            <person name="Noirot C."/>
            <person name="Park J."/>
            <person name="Patyshakuliyeva A."/>
            <person name="Wieneger R.A.B."/>
            <person name="Wosten H.A.B."/>
            <person name="Martin F."/>
            <person name="Coutinho P.M."/>
            <person name="de Vries R."/>
            <person name="Martinez A.T."/>
            <person name="Klopp C."/>
            <person name="Pontarotti P."/>
            <person name="Henrissat B."/>
            <person name="Record E."/>
        </authorList>
    </citation>
    <scope>NUCLEOTIDE SEQUENCE [LARGE SCALE GENOMIC DNA]</scope>
    <source>
        <strain evidence="1">BRFM137</strain>
    </source>
</reference>
<keyword evidence="2" id="KW-1185">Reference proteome</keyword>